<dbReference type="PANTHER" id="PTHR11211">
    <property type="entry name" value="IROQUOIS-CLASS HOMEODOMAIN PROTEIN IRX"/>
    <property type="match status" value="1"/>
</dbReference>
<comment type="subcellular location">
    <subcellularLocation>
        <location evidence="1 3">Nucleus</location>
    </subcellularLocation>
</comment>
<keyword evidence="3 5" id="KW-0371">Homeobox</keyword>
<proteinExistence type="inferred from homology"/>
<comment type="caution">
    <text evidence="5">The sequence shown here is derived from an EMBL/GenBank/DDBJ whole genome shotgun (WGS) entry which is preliminary data.</text>
</comment>
<evidence type="ECO:0000313" key="5">
    <source>
        <dbReference type="EMBL" id="TPP63450.1"/>
    </source>
</evidence>
<keyword evidence="3 5" id="KW-0238">DNA-binding</keyword>
<name>A0A504Z1H6_FASGI</name>
<dbReference type="PROSITE" id="PS50071">
    <property type="entry name" value="HOMEOBOX_2"/>
    <property type="match status" value="1"/>
</dbReference>
<comment type="similarity">
    <text evidence="2">Belongs to the TALE/IRO homeobox family.</text>
</comment>
<sequence>MTQISTWFANARRRLKKENQMTWCPRMRHQVTASKDFLSRTEKPKGDIDSSHDGCSFKNPVTVQPSCEDQPDQVTVDRMKELFGAHIFSRLMSNADTGVHQSSPRTLSTNETVWPGRNCTESVEQPKLRDCDNSVRNADFTVRHPIRECFLPMDFKRQRKEKNAMDKDKTSGRVTITTEDFHSHPYDMNCTAHTWNQKFKTKSIKMEDNMLQAEDNSIRLSPTIQKRRFWSILDTLKQQ</sequence>
<keyword evidence="3" id="KW-0539">Nucleus</keyword>
<dbReference type="EMBL" id="SUNJ01005657">
    <property type="protein sequence ID" value="TPP63450.1"/>
    <property type="molecule type" value="Genomic_DNA"/>
</dbReference>
<keyword evidence="6" id="KW-1185">Reference proteome</keyword>
<protein>
    <submittedName>
        <fullName evidence="5">Iroquois-class homeodomain protein IRX-5</fullName>
    </submittedName>
</protein>
<evidence type="ECO:0000256" key="3">
    <source>
        <dbReference type="PROSITE-ProRule" id="PRU00108"/>
    </source>
</evidence>
<dbReference type="PANTHER" id="PTHR11211:SF40">
    <property type="entry name" value="MIRROR, ISOFORM C"/>
    <property type="match status" value="1"/>
</dbReference>
<dbReference type="GO" id="GO:0000978">
    <property type="term" value="F:RNA polymerase II cis-regulatory region sequence-specific DNA binding"/>
    <property type="evidence" value="ECO:0007669"/>
    <property type="project" value="TreeGrafter"/>
</dbReference>
<organism evidence="5 6">
    <name type="scientific">Fasciola gigantica</name>
    <name type="common">Giant liver fluke</name>
    <dbReference type="NCBI Taxonomy" id="46835"/>
    <lineage>
        <taxon>Eukaryota</taxon>
        <taxon>Metazoa</taxon>
        <taxon>Spiralia</taxon>
        <taxon>Lophotrochozoa</taxon>
        <taxon>Platyhelminthes</taxon>
        <taxon>Trematoda</taxon>
        <taxon>Digenea</taxon>
        <taxon>Plagiorchiida</taxon>
        <taxon>Echinostomata</taxon>
        <taxon>Echinostomatoidea</taxon>
        <taxon>Fasciolidae</taxon>
        <taxon>Fasciola</taxon>
    </lineage>
</organism>
<gene>
    <name evidence="5" type="ORF">FGIG_08504</name>
</gene>
<dbReference type="GO" id="GO:0048468">
    <property type="term" value="P:cell development"/>
    <property type="evidence" value="ECO:0007669"/>
    <property type="project" value="TreeGrafter"/>
</dbReference>
<dbReference type="GO" id="GO:0005634">
    <property type="term" value="C:nucleus"/>
    <property type="evidence" value="ECO:0007669"/>
    <property type="project" value="UniProtKB-SubCell"/>
</dbReference>
<dbReference type="AlphaFoldDB" id="A0A504Z1H6"/>
<dbReference type="InterPro" id="IPR001356">
    <property type="entry name" value="HD"/>
</dbReference>
<accession>A0A504Z1H6</accession>
<evidence type="ECO:0000256" key="1">
    <source>
        <dbReference type="ARBA" id="ARBA00004123"/>
    </source>
</evidence>
<dbReference type="STRING" id="46835.A0A504Z1H6"/>
<evidence type="ECO:0000256" key="2">
    <source>
        <dbReference type="ARBA" id="ARBA00008446"/>
    </source>
</evidence>
<feature type="DNA-binding region" description="Homeobox" evidence="3">
    <location>
        <begin position="3"/>
        <end position="19"/>
    </location>
</feature>
<evidence type="ECO:0000259" key="4">
    <source>
        <dbReference type="PROSITE" id="PS50071"/>
    </source>
</evidence>
<dbReference type="Gene3D" id="1.10.10.60">
    <property type="entry name" value="Homeodomain-like"/>
    <property type="match status" value="1"/>
</dbReference>
<reference evidence="5 6" key="1">
    <citation type="submission" date="2019-04" db="EMBL/GenBank/DDBJ databases">
        <title>Annotation for the trematode Fasciola gigantica.</title>
        <authorList>
            <person name="Choi Y.-J."/>
        </authorList>
    </citation>
    <scope>NUCLEOTIDE SEQUENCE [LARGE SCALE GENOMIC DNA]</scope>
    <source>
        <strain evidence="5">Uganda_cow_1</strain>
    </source>
</reference>
<evidence type="ECO:0000313" key="6">
    <source>
        <dbReference type="Proteomes" id="UP000316759"/>
    </source>
</evidence>
<dbReference type="GO" id="GO:0000981">
    <property type="term" value="F:DNA-binding transcription factor activity, RNA polymerase II-specific"/>
    <property type="evidence" value="ECO:0007669"/>
    <property type="project" value="TreeGrafter"/>
</dbReference>
<dbReference type="OrthoDB" id="6286886at2759"/>
<feature type="domain" description="Homeobox" evidence="4">
    <location>
        <begin position="1"/>
        <end position="18"/>
    </location>
</feature>
<dbReference type="GO" id="GO:0030182">
    <property type="term" value="P:neuron differentiation"/>
    <property type="evidence" value="ECO:0007669"/>
    <property type="project" value="TreeGrafter"/>
</dbReference>
<dbReference type="Proteomes" id="UP000316759">
    <property type="component" value="Unassembled WGS sequence"/>
</dbReference>